<dbReference type="InterPro" id="IPR019734">
    <property type="entry name" value="TPR_rpt"/>
</dbReference>
<name>A0ABX8Z3N4_9NEIS</name>
<dbReference type="SUPFAM" id="SSF48452">
    <property type="entry name" value="TPR-like"/>
    <property type="match status" value="2"/>
</dbReference>
<keyword evidence="2" id="KW-1185">Reference proteome</keyword>
<dbReference type="SMART" id="SM00028">
    <property type="entry name" value="TPR"/>
    <property type="match status" value="4"/>
</dbReference>
<evidence type="ECO:0008006" key="3">
    <source>
        <dbReference type="Google" id="ProtNLM"/>
    </source>
</evidence>
<dbReference type="Gene3D" id="1.25.40.10">
    <property type="entry name" value="Tetratricopeptide repeat domain"/>
    <property type="match status" value="2"/>
</dbReference>
<gene>
    <name evidence="1" type="ORF">K4H28_12955</name>
</gene>
<reference evidence="1 2" key="1">
    <citation type="submission" date="2021-08" db="EMBL/GenBank/DDBJ databases">
        <title>complete genome sequencing of Deefgea sp. D25.</title>
        <authorList>
            <person name="Bae J.-W."/>
            <person name="Gim D.-H."/>
        </authorList>
    </citation>
    <scope>NUCLEOTIDE SEQUENCE [LARGE SCALE GENOMIC DNA]</scope>
    <source>
        <strain evidence="1 2">D25</strain>
    </source>
</reference>
<dbReference type="Proteomes" id="UP000825679">
    <property type="component" value="Chromosome"/>
</dbReference>
<dbReference type="InterPro" id="IPR011990">
    <property type="entry name" value="TPR-like_helical_dom_sf"/>
</dbReference>
<accession>A0ABX8Z3N4</accession>
<protein>
    <recommendedName>
        <fullName evidence="3">MalT-like TPR region domain-containing protein</fullName>
    </recommendedName>
</protein>
<dbReference type="EMBL" id="CP081150">
    <property type="protein sequence ID" value="QZA77187.1"/>
    <property type="molecule type" value="Genomic_DNA"/>
</dbReference>
<evidence type="ECO:0000313" key="2">
    <source>
        <dbReference type="Proteomes" id="UP000825679"/>
    </source>
</evidence>
<proteinExistence type="predicted"/>
<organism evidence="1 2">
    <name type="scientific">Deefgea tanakiae</name>
    <dbReference type="NCBI Taxonomy" id="2865840"/>
    <lineage>
        <taxon>Bacteria</taxon>
        <taxon>Pseudomonadati</taxon>
        <taxon>Pseudomonadota</taxon>
        <taxon>Betaproteobacteria</taxon>
        <taxon>Neisseriales</taxon>
        <taxon>Chitinibacteraceae</taxon>
        <taxon>Deefgea</taxon>
    </lineage>
</organism>
<dbReference type="PANTHER" id="PTHR10098">
    <property type="entry name" value="RAPSYN-RELATED"/>
    <property type="match status" value="1"/>
</dbReference>
<dbReference type="RefSeq" id="WP_221005570.1">
    <property type="nucleotide sequence ID" value="NZ_CP081150.1"/>
</dbReference>
<evidence type="ECO:0000313" key="1">
    <source>
        <dbReference type="EMBL" id="QZA77187.1"/>
    </source>
</evidence>
<sequence>MNAVKSAIHCSELAEIERLIFTEPVLAKQKCALLLARARKNFDASTFISASLQFSLIEDQLGDLPQAIVVLSEALVFAEEFKQAQQTPQLLEQIGRCYYSQANYPQALDYWHQCALLCGNQLNFLETRALALMGLGQICDVSGEHTQAIQLHQIAHSLLLTINNQFLLTMAKINWAVNLQKIGLSEESREILQESLRLSLAHDLPHHAAECQFRLAEIAMSLNEMTVAEQLIEEGVMMVTTTPYHWCEVNLLALWAELSFQLGRCEQALDIVKRGLSIAEEDGLRHLVFRLSQQAAQYARLQGLDEVADEYQRKIDFLSVHLHTEITQPSGLNLNMLRDLIA</sequence>